<dbReference type="Proteomes" id="UP000029629">
    <property type="component" value="Unassembled WGS sequence"/>
</dbReference>
<dbReference type="GO" id="GO:0016285">
    <property type="term" value="F:alanyl aminopeptidase activity"/>
    <property type="evidence" value="ECO:0007669"/>
    <property type="project" value="UniProtKB-EC"/>
</dbReference>
<evidence type="ECO:0000256" key="7">
    <source>
        <dbReference type="ARBA" id="ARBA00022670"/>
    </source>
</evidence>
<evidence type="ECO:0000256" key="6">
    <source>
        <dbReference type="ARBA" id="ARBA00022438"/>
    </source>
</evidence>
<organism evidence="17 18">
    <name type="scientific">Oligella urethralis DNF00040</name>
    <dbReference type="NCBI Taxonomy" id="1401065"/>
    <lineage>
        <taxon>Bacteria</taxon>
        <taxon>Pseudomonadati</taxon>
        <taxon>Pseudomonadota</taxon>
        <taxon>Betaproteobacteria</taxon>
        <taxon>Burkholderiales</taxon>
        <taxon>Alcaligenaceae</taxon>
        <taxon>Oligella</taxon>
    </lineage>
</organism>
<dbReference type="Pfam" id="PF17432">
    <property type="entry name" value="DUF3458_C"/>
    <property type="match status" value="1"/>
</dbReference>
<dbReference type="GO" id="GO:0006508">
    <property type="term" value="P:proteolysis"/>
    <property type="evidence" value="ECO:0007669"/>
    <property type="project" value="UniProtKB-UniRule"/>
</dbReference>
<feature type="domain" description="Peptidase M1 alanyl aminopeptidase C-terminal" evidence="15">
    <location>
        <begin position="574"/>
        <end position="900"/>
    </location>
</feature>
<dbReference type="FunFam" id="2.60.40.1840:FF:000001">
    <property type="entry name" value="Aminopeptidase N"/>
    <property type="match status" value="1"/>
</dbReference>
<dbReference type="EMBL" id="JRNI01000016">
    <property type="protein sequence ID" value="KGF31182.1"/>
    <property type="molecule type" value="Genomic_DNA"/>
</dbReference>
<dbReference type="InterPro" id="IPR014782">
    <property type="entry name" value="Peptidase_M1_dom"/>
</dbReference>
<evidence type="ECO:0000256" key="5">
    <source>
        <dbReference type="ARBA" id="ARBA00015611"/>
    </source>
</evidence>
<dbReference type="InterPro" id="IPR024601">
    <property type="entry name" value="Peptidase_M1_pepN_C"/>
</dbReference>
<dbReference type="PANTHER" id="PTHR46322:SF1">
    <property type="entry name" value="PUROMYCIN-SENSITIVE AMINOPEPTIDASE"/>
    <property type="match status" value="1"/>
</dbReference>
<dbReference type="Gene3D" id="2.60.40.1840">
    <property type="match status" value="1"/>
</dbReference>
<dbReference type="InterPro" id="IPR012779">
    <property type="entry name" value="Peptidase_M1_pepN"/>
</dbReference>
<dbReference type="PRINTS" id="PR00756">
    <property type="entry name" value="ALADIPTASE"/>
</dbReference>
<evidence type="ECO:0000313" key="17">
    <source>
        <dbReference type="EMBL" id="KGF31182.1"/>
    </source>
</evidence>
<keyword evidence="11" id="KW-0482">Metalloprotease</keyword>
<dbReference type="RefSeq" id="WP_036558456.1">
    <property type="nucleotide sequence ID" value="NZ_JRNI01000016.1"/>
</dbReference>
<dbReference type="Pfam" id="PF11940">
    <property type="entry name" value="DUF3458"/>
    <property type="match status" value="1"/>
</dbReference>
<comment type="similarity">
    <text evidence="3">Belongs to the peptidase M1 family.</text>
</comment>
<name>A0A096AKI3_9BURK</name>
<dbReference type="AlphaFoldDB" id="A0A096AKI3"/>
<dbReference type="InterPro" id="IPR001930">
    <property type="entry name" value="Peptidase_M1"/>
</dbReference>
<dbReference type="GO" id="GO:0008270">
    <property type="term" value="F:zinc ion binding"/>
    <property type="evidence" value="ECO:0007669"/>
    <property type="project" value="InterPro"/>
</dbReference>
<dbReference type="SUPFAM" id="SSF55486">
    <property type="entry name" value="Metalloproteases ('zincins'), catalytic domain"/>
    <property type="match status" value="1"/>
</dbReference>
<feature type="domain" description="Aminopeptidase N-like N-terminal" evidence="16">
    <location>
        <begin position="103"/>
        <end position="189"/>
    </location>
</feature>
<evidence type="ECO:0000256" key="10">
    <source>
        <dbReference type="ARBA" id="ARBA00022833"/>
    </source>
</evidence>
<dbReference type="InterPro" id="IPR045357">
    <property type="entry name" value="Aminopeptidase_N-like_N"/>
</dbReference>
<dbReference type="Gene3D" id="1.25.50.10">
    <property type="entry name" value="Peptidase M1, alanyl aminopeptidase, C-terminal domain"/>
    <property type="match status" value="1"/>
</dbReference>
<evidence type="ECO:0000259" key="16">
    <source>
        <dbReference type="Pfam" id="PF17900"/>
    </source>
</evidence>
<dbReference type="Pfam" id="PF01433">
    <property type="entry name" value="Peptidase_M1"/>
    <property type="match status" value="1"/>
</dbReference>
<evidence type="ECO:0000256" key="2">
    <source>
        <dbReference type="ARBA" id="ARBA00001947"/>
    </source>
</evidence>
<keyword evidence="18" id="KW-1185">Reference proteome</keyword>
<dbReference type="Gene3D" id="1.10.390.10">
    <property type="entry name" value="Neutral Protease Domain 2"/>
    <property type="match status" value="1"/>
</dbReference>
<dbReference type="PANTHER" id="PTHR46322">
    <property type="entry name" value="PUROMYCIN-SENSITIVE AMINOPEPTIDASE"/>
    <property type="match status" value="1"/>
</dbReference>
<dbReference type="OrthoDB" id="100605at2"/>
<dbReference type="EC" id="3.4.11.2" evidence="4 12"/>
<feature type="domain" description="Peptidase M1 membrane alanine aminopeptidase" evidence="13">
    <location>
        <begin position="228"/>
        <end position="444"/>
    </location>
</feature>
<dbReference type="NCBIfam" id="TIGR02414">
    <property type="entry name" value="pepN_proteo"/>
    <property type="match status" value="1"/>
</dbReference>
<gene>
    <name evidence="17" type="ORF">HMPREF2130_04335</name>
</gene>
<keyword evidence="7" id="KW-0645">Protease</keyword>
<evidence type="ECO:0000256" key="9">
    <source>
        <dbReference type="ARBA" id="ARBA00022801"/>
    </source>
</evidence>
<dbReference type="FunFam" id="3.30.2010.30:FF:000002">
    <property type="entry name" value="Putative aminopeptidase N"/>
    <property type="match status" value="1"/>
</dbReference>
<evidence type="ECO:0000313" key="18">
    <source>
        <dbReference type="Proteomes" id="UP000029629"/>
    </source>
</evidence>
<keyword evidence="8" id="KW-0479">Metal-binding</keyword>
<dbReference type="Pfam" id="PF17900">
    <property type="entry name" value="Peptidase_M1_N"/>
    <property type="match status" value="1"/>
</dbReference>
<dbReference type="eggNOG" id="COG0308">
    <property type="taxonomic scope" value="Bacteria"/>
</dbReference>
<dbReference type="CDD" id="cd09600">
    <property type="entry name" value="M1_APN"/>
    <property type="match status" value="1"/>
</dbReference>
<evidence type="ECO:0000256" key="1">
    <source>
        <dbReference type="ARBA" id="ARBA00000098"/>
    </source>
</evidence>
<evidence type="ECO:0000256" key="4">
    <source>
        <dbReference type="ARBA" id="ARBA00012564"/>
    </source>
</evidence>
<evidence type="ECO:0000259" key="15">
    <source>
        <dbReference type="Pfam" id="PF17432"/>
    </source>
</evidence>
<comment type="caution">
    <text evidence="17">The sequence shown here is derived from an EMBL/GenBank/DDBJ whole genome shotgun (WGS) entry which is preliminary data.</text>
</comment>
<evidence type="ECO:0000259" key="13">
    <source>
        <dbReference type="Pfam" id="PF01433"/>
    </source>
</evidence>
<dbReference type="Gene3D" id="3.30.2010.30">
    <property type="match status" value="1"/>
</dbReference>
<protein>
    <recommendedName>
        <fullName evidence="5 12">Aminopeptidase N</fullName>
        <ecNumber evidence="4 12">3.4.11.2</ecNumber>
    </recommendedName>
</protein>
<feature type="domain" description="Peptidase M1 alanyl aminopeptidase Ig-like fold" evidence="14">
    <location>
        <begin position="463"/>
        <end position="569"/>
    </location>
</feature>
<accession>A0A096AKI3</accession>
<dbReference type="InterPro" id="IPR038438">
    <property type="entry name" value="PepN_Ig-like_sf"/>
</dbReference>
<comment type="catalytic activity">
    <reaction evidence="1">
        <text>Release of an N-terminal amino acid, Xaa-|-Yaa- from a peptide, amide or arylamide. Xaa is preferably Ala, but may be most amino acids including Pro (slow action). When a terminal hydrophobic residue is followed by a prolyl residue, the two may be released as an intact Xaa-Pro dipeptide.</text>
        <dbReference type="EC" id="3.4.11.2"/>
    </reaction>
</comment>
<dbReference type="SUPFAM" id="SSF63737">
    <property type="entry name" value="Leukotriene A4 hydrolase N-terminal domain"/>
    <property type="match status" value="1"/>
</dbReference>
<sequence length="905" mass="103586">MSTKQATTTYRQDYQAYPFEIKKVSLEFNLAPDKTLVHSVMQVQSKQDIPQDMLLNGEELELIAIARNGIPLSENDYHLDEDGLRIFNCVGEFELQISCSNQPEQNKTLMGLYRSGGYFYTQCEAEGFRRITFYPDRPDVMSEFQVSLRAPKADYPILLSNGNLLSQSDLADGYHEAIWHDPFRKPAYLFALVAGDFDLREKTVTLADGREVLLQIYSDKGTYQQTEWALDCLERSIRWDETRFDLSLDLDRFMIVAVSDFNMGAMENKGLNIFNTAYVLAEPQTATDANYAGIESVIGHEYFHNWTGNRVTCRDWFQLSLKEGLTVFRDQEFSADMMSMGLTEEAAKTARAVKRIEDVTVLKTYQFPEDAGPMAHPIRPNSYEEISNFYTHTVYEKGAEVIRMLHTILGEELFQQGIKEYFRRHDGQAVTCDDFVDAMEWAYQQANATADLSVFRRWYQQAGTPKVTLQTQYDSATKRYRLSMQQSCPKVGVETLSLEFEKLPFHIPIKVALMDTEGKPLPFKYQGGHYEEVLLHLSEASQEFVFEGVETKPVPSLLRNFSAPVIIDYAYQQDELMLLAAHDSDHYNRWYTAQSIAAAEIKRLYELANLADYEAASLPLNPHVLALWRRNLQDPALDAAYRTVLLSLPGIKMLMEQIESLDPLRLASAYELFQKALAYQLRTQWWNSYVELNSNTPYKVNAIEAGHRRLKNLALSQLVAIQDEAALKAAETQFETADNMTDRLAALSALVNYGDSTSDRLPLNTFYESYQQNALVIDKWFALQATSLQSELKDIQGLMAHPAFNLSNPNRARSLIFQFCLNNIKGFHRPDGKSYLFWADQVLQIDEFNPEIAARLARVMDNWTHYAEPYQSLMKNALEQIAAQPAISKNLREIVHKTLNLTHTD</sequence>
<evidence type="ECO:0000256" key="12">
    <source>
        <dbReference type="NCBIfam" id="TIGR02414"/>
    </source>
</evidence>
<evidence type="ECO:0000259" key="14">
    <source>
        <dbReference type="Pfam" id="PF11940"/>
    </source>
</evidence>
<proteinExistence type="inferred from homology"/>
<evidence type="ECO:0000256" key="8">
    <source>
        <dbReference type="ARBA" id="ARBA00022723"/>
    </source>
</evidence>
<dbReference type="InterPro" id="IPR037144">
    <property type="entry name" value="Peptidase_M1_pepN_C_sf"/>
</dbReference>
<keyword evidence="6 17" id="KW-0031">Aminopeptidase</keyword>
<comment type="cofactor">
    <cofactor evidence="2">
        <name>Zn(2+)</name>
        <dbReference type="ChEBI" id="CHEBI:29105"/>
    </cofactor>
</comment>
<dbReference type="InterPro" id="IPR042097">
    <property type="entry name" value="Aminopeptidase_N-like_N_sf"/>
</dbReference>
<reference evidence="17 18" key="1">
    <citation type="submission" date="2014-07" db="EMBL/GenBank/DDBJ databases">
        <authorList>
            <person name="McCorrison J."/>
            <person name="Sanka R."/>
            <person name="Torralba M."/>
            <person name="Gillis M."/>
            <person name="Haft D.H."/>
            <person name="Methe B."/>
            <person name="Sutton G."/>
            <person name="Nelson K.E."/>
        </authorList>
    </citation>
    <scope>NUCLEOTIDE SEQUENCE [LARGE SCALE GENOMIC DNA]</scope>
    <source>
        <strain evidence="17 18">DNF00040</strain>
    </source>
</reference>
<dbReference type="InterPro" id="IPR035414">
    <property type="entry name" value="Peptidase_M1_pepN_Ig-like"/>
</dbReference>
<keyword evidence="10" id="KW-0862">Zinc</keyword>
<dbReference type="InterPro" id="IPR027268">
    <property type="entry name" value="Peptidase_M4/M1_CTD_sf"/>
</dbReference>
<keyword evidence="9" id="KW-0378">Hydrolase</keyword>
<dbReference type="GO" id="GO:0008237">
    <property type="term" value="F:metallopeptidase activity"/>
    <property type="evidence" value="ECO:0007669"/>
    <property type="project" value="UniProtKB-UniRule"/>
</dbReference>
<dbReference type="Gene3D" id="2.60.40.1730">
    <property type="entry name" value="tricorn interacting facor f3 domain"/>
    <property type="match status" value="1"/>
</dbReference>
<evidence type="ECO:0000256" key="11">
    <source>
        <dbReference type="ARBA" id="ARBA00023049"/>
    </source>
</evidence>
<dbReference type="MEROPS" id="M01.005"/>
<evidence type="ECO:0000256" key="3">
    <source>
        <dbReference type="ARBA" id="ARBA00010136"/>
    </source>
</evidence>